<evidence type="ECO:0000313" key="3">
    <source>
        <dbReference type="Proteomes" id="UP000001194"/>
    </source>
</evidence>
<gene>
    <name evidence="2" type="ORF">LACBIDRAFT_328514</name>
</gene>
<dbReference type="AlphaFoldDB" id="B0DF35"/>
<organism evidence="3">
    <name type="scientific">Laccaria bicolor (strain S238N-H82 / ATCC MYA-4686)</name>
    <name type="common">Bicoloured deceiver</name>
    <name type="synonym">Laccaria laccata var. bicolor</name>
    <dbReference type="NCBI Taxonomy" id="486041"/>
    <lineage>
        <taxon>Eukaryota</taxon>
        <taxon>Fungi</taxon>
        <taxon>Dikarya</taxon>
        <taxon>Basidiomycota</taxon>
        <taxon>Agaricomycotina</taxon>
        <taxon>Agaricomycetes</taxon>
        <taxon>Agaricomycetidae</taxon>
        <taxon>Agaricales</taxon>
        <taxon>Agaricineae</taxon>
        <taxon>Hydnangiaceae</taxon>
        <taxon>Laccaria</taxon>
    </lineage>
</organism>
<dbReference type="InParanoid" id="B0DF35"/>
<evidence type="ECO:0000313" key="2">
    <source>
        <dbReference type="EMBL" id="EDR06781.1"/>
    </source>
</evidence>
<keyword evidence="3" id="KW-1185">Reference proteome</keyword>
<dbReference type="OrthoDB" id="3119040at2759"/>
<dbReference type="RefSeq" id="XP_001882628.1">
    <property type="nucleotide sequence ID" value="XM_001882593.1"/>
</dbReference>
<dbReference type="GeneID" id="6078173"/>
<dbReference type="EMBL" id="DS547107">
    <property type="protein sequence ID" value="EDR06781.1"/>
    <property type="molecule type" value="Genomic_DNA"/>
</dbReference>
<sequence length="285" mass="31570">MSKQSQGKVTNINHDFLRHNHHHSPSQDTSSVLHPREDPSSGPSPRFWEDKALSSHLLDIMGYAMAAISSSNLQDAIGCTYFRCVDDFDGPMNNDPSSTQSHIIKDCVYRKPLAGVHFSSMVLYRNSNADHHPASLTTLCTDVADDRGQGVIVGYLEDVAVADVPSGQQKSSWLDNTVRRGYDLEYRGLFGDWASPSSIPLVSTPRIWGQAVLVQLIWFVRSRATIPQTCSALLMNRRPARLRVTPRIDDAWVGGGTCCGRPWSATEISSLEFLWVGIMGQRKGI</sequence>
<evidence type="ECO:0000256" key="1">
    <source>
        <dbReference type="SAM" id="MobiDB-lite"/>
    </source>
</evidence>
<reference evidence="2 3" key="1">
    <citation type="journal article" date="2008" name="Nature">
        <title>The genome of Laccaria bicolor provides insights into mycorrhizal symbiosis.</title>
        <authorList>
            <person name="Martin F."/>
            <person name="Aerts A."/>
            <person name="Ahren D."/>
            <person name="Brun A."/>
            <person name="Danchin E.G.J."/>
            <person name="Duchaussoy F."/>
            <person name="Gibon J."/>
            <person name="Kohler A."/>
            <person name="Lindquist E."/>
            <person name="Pereda V."/>
            <person name="Salamov A."/>
            <person name="Shapiro H.J."/>
            <person name="Wuyts J."/>
            <person name="Blaudez D."/>
            <person name="Buee M."/>
            <person name="Brokstein P."/>
            <person name="Canbaeck B."/>
            <person name="Cohen D."/>
            <person name="Courty P.E."/>
            <person name="Coutinho P.M."/>
            <person name="Delaruelle C."/>
            <person name="Detter J.C."/>
            <person name="Deveau A."/>
            <person name="DiFazio S."/>
            <person name="Duplessis S."/>
            <person name="Fraissinet-Tachet L."/>
            <person name="Lucic E."/>
            <person name="Frey-Klett P."/>
            <person name="Fourrey C."/>
            <person name="Feussner I."/>
            <person name="Gay G."/>
            <person name="Grimwood J."/>
            <person name="Hoegger P.J."/>
            <person name="Jain P."/>
            <person name="Kilaru S."/>
            <person name="Labbe J."/>
            <person name="Lin Y.C."/>
            <person name="Legue V."/>
            <person name="Le Tacon F."/>
            <person name="Marmeisse R."/>
            <person name="Melayah D."/>
            <person name="Montanini B."/>
            <person name="Muratet M."/>
            <person name="Nehls U."/>
            <person name="Niculita-Hirzel H."/>
            <person name="Oudot-Le Secq M.P."/>
            <person name="Peter M."/>
            <person name="Quesneville H."/>
            <person name="Rajashekar B."/>
            <person name="Reich M."/>
            <person name="Rouhier N."/>
            <person name="Schmutz J."/>
            <person name="Yin T."/>
            <person name="Chalot M."/>
            <person name="Henrissat B."/>
            <person name="Kuees U."/>
            <person name="Lucas S."/>
            <person name="Van de Peer Y."/>
            <person name="Podila G.K."/>
            <person name="Polle A."/>
            <person name="Pukkila P.J."/>
            <person name="Richardson P.M."/>
            <person name="Rouze P."/>
            <person name="Sanders I.R."/>
            <person name="Stajich J.E."/>
            <person name="Tunlid A."/>
            <person name="Tuskan G."/>
            <person name="Grigoriev I.V."/>
        </authorList>
    </citation>
    <scope>NUCLEOTIDE SEQUENCE [LARGE SCALE GENOMIC DNA]</scope>
    <source>
        <strain evidence="3">S238N-H82 / ATCC MYA-4686</strain>
    </source>
</reference>
<name>B0DF35_LACBS</name>
<dbReference type="Proteomes" id="UP000001194">
    <property type="component" value="Unassembled WGS sequence"/>
</dbReference>
<proteinExistence type="predicted"/>
<dbReference type="HOGENOM" id="CLU_976832_0_0_1"/>
<accession>B0DF35</accession>
<dbReference type="KEGG" id="lbc:LACBIDRAFT_328514"/>
<protein>
    <submittedName>
        <fullName evidence="2">Predicted protein</fullName>
    </submittedName>
</protein>
<feature type="region of interest" description="Disordered" evidence="1">
    <location>
        <begin position="18"/>
        <end position="46"/>
    </location>
</feature>